<evidence type="ECO:0000256" key="6">
    <source>
        <dbReference type="ARBA" id="ARBA00022801"/>
    </source>
</evidence>
<keyword evidence="5" id="KW-0479">Metal-binding</keyword>
<dbReference type="InterPro" id="IPR045249">
    <property type="entry name" value="HARBI1-like"/>
</dbReference>
<comment type="similarity">
    <text evidence="3">Belongs to the HARBI1 family.</text>
</comment>
<keyword evidence="11" id="KW-1185">Reference proteome</keyword>
<evidence type="ECO:0000256" key="5">
    <source>
        <dbReference type="ARBA" id="ARBA00022723"/>
    </source>
</evidence>
<feature type="transmembrane region" description="Helical" evidence="8">
    <location>
        <begin position="107"/>
        <end position="130"/>
    </location>
</feature>
<sequence length="285" mass="32971">MLSVFTFMFYYILILLLLSYKRKRWKIERRIQVRELRIVRLLAVSSTRLLAVLKLHQQLLKKPEPIPKDSTDFRWKHLKNCLGALDGTHVKVTVPTRLKGRYRSRMGYIVTNVLGVCASDMQFIYVLLGWEGFAHDDRVLRDALSRKDGLCVPNVCYYLVEIGYTNANGFLAPFQGQRARNIIERAFGSLKGCWVILWSPSYFLVKTQCRIIIACALLHNLIFQNMSQNLFECDEQLMEASFEDLEGEISESEFITAISTSNEWTGFRNNLAQETYNIHLASTPN</sequence>
<dbReference type="PANTHER" id="PTHR22930">
    <property type="match status" value="1"/>
</dbReference>
<organism evidence="10 11">
    <name type="scientific">Paspalum notatum var. saurae</name>
    <dbReference type="NCBI Taxonomy" id="547442"/>
    <lineage>
        <taxon>Eukaryota</taxon>
        <taxon>Viridiplantae</taxon>
        <taxon>Streptophyta</taxon>
        <taxon>Embryophyta</taxon>
        <taxon>Tracheophyta</taxon>
        <taxon>Spermatophyta</taxon>
        <taxon>Magnoliopsida</taxon>
        <taxon>Liliopsida</taxon>
        <taxon>Poales</taxon>
        <taxon>Poaceae</taxon>
        <taxon>PACMAD clade</taxon>
        <taxon>Panicoideae</taxon>
        <taxon>Andropogonodae</taxon>
        <taxon>Paspaleae</taxon>
        <taxon>Paspalinae</taxon>
        <taxon>Paspalum</taxon>
    </lineage>
</organism>
<gene>
    <name evidence="10" type="ORF">U9M48_039182</name>
</gene>
<evidence type="ECO:0000259" key="9">
    <source>
        <dbReference type="Pfam" id="PF13359"/>
    </source>
</evidence>
<evidence type="ECO:0000256" key="7">
    <source>
        <dbReference type="ARBA" id="ARBA00023242"/>
    </source>
</evidence>
<protein>
    <recommendedName>
        <fullName evidence="9">DDE Tnp4 domain-containing protein</fullName>
    </recommendedName>
</protein>
<dbReference type="GO" id="GO:0004518">
    <property type="term" value="F:nuclease activity"/>
    <property type="evidence" value="ECO:0007669"/>
    <property type="project" value="UniProtKB-KW"/>
</dbReference>
<evidence type="ECO:0000313" key="11">
    <source>
        <dbReference type="Proteomes" id="UP001341281"/>
    </source>
</evidence>
<keyword evidence="6" id="KW-0378">Hydrolase</keyword>
<keyword evidence="8" id="KW-0472">Membrane</keyword>
<evidence type="ECO:0000256" key="2">
    <source>
        <dbReference type="ARBA" id="ARBA00004123"/>
    </source>
</evidence>
<comment type="cofactor">
    <cofactor evidence="1">
        <name>a divalent metal cation</name>
        <dbReference type="ChEBI" id="CHEBI:60240"/>
    </cofactor>
</comment>
<accession>A0AAQ3UJ61</accession>
<keyword evidence="8" id="KW-0812">Transmembrane</keyword>
<evidence type="ECO:0000256" key="4">
    <source>
        <dbReference type="ARBA" id="ARBA00022722"/>
    </source>
</evidence>
<dbReference type="Pfam" id="PF13359">
    <property type="entry name" value="DDE_Tnp_4"/>
    <property type="match status" value="1"/>
</dbReference>
<keyword evidence="7" id="KW-0539">Nucleus</keyword>
<dbReference type="GO" id="GO:0046872">
    <property type="term" value="F:metal ion binding"/>
    <property type="evidence" value="ECO:0007669"/>
    <property type="project" value="UniProtKB-KW"/>
</dbReference>
<dbReference type="AlphaFoldDB" id="A0AAQ3UJ61"/>
<comment type="subcellular location">
    <subcellularLocation>
        <location evidence="2">Nucleus</location>
    </subcellularLocation>
</comment>
<evidence type="ECO:0000256" key="1">
    <source>
        <dbReference type="ARBA" id="ARBA00001968"/>
    </source>
</evidence>
<evidence type="ECO:0000256" key="3">
    <source>
        <dbReference type="ARBA" id="ARBA00006958"/>
    </source>
</evidence>
<feature type="transmembrane region" description="Helical" evidence="8">
    <location>
        <begin position="6"/>
        <end position="22"/>
    </location>
</feature>
<dbReference type="PANTHER" id="PTHR22930:SF281">
    <property type="entry name" value="NUCLEASE"/>
    <property type="match status" value="1"/>
</dbReference>
<dbReference type="InterPro" id="IPR027806">
    <property type="entry name" value="HARBI1_dom"/>
</dbReference>
<dbReference type="GO" id="GO:0016787">
    <property type="term" value="F:hydrolase activity"/>
    <property type="evidence" value="ECO:0007669"/>
    <property type="project" value="UniProtKB-KW"/>
</dbReference>
<dbReference type="Proteomes" id="UP001341281">
    <property type="component" value="Chromosome 09"/>
</dbReference>
<evidence type="ECO:0000256" key="8">
    <source>
        <dbReference type="SAM" id="Phobius"/>
    </source>
</evidence>
<keyword evidence="8" id="KW-1133">Transmembrane helix</keyword>
<reference evidence="10 11" key="1">
    <citation type="submission" date="2024-02" db="EMBL/GenBank/DDBJ databases">
        <title>High-quality chromosome-scale genome assembly of Pensacola bahiagrass (Paspalum notatum Flugge var. saurae).</title>
        <authorList>
            <person name="Vega J.M."/>
            <person name="Podio M."/>
            <person name="Orjuela J."/>
            <person name="Siena L.A."/>
            <person name="Pessino S.C."/>
            <person name="Combes M.C."/>
            <person name="Mariac C."/>
            <person name="Albertini E."/>
            <person name="Pupilli F."/>
            <person name="Ortiz J.P.A."/>
            <person name="Leblanc O."/>
        </authorList>
    </citation>
    <scope>NUCLEOTIDE SEQUENCE [LARGE SCALE GENOMIC DNA]</scope>
    <source>
        <strain evidence="10">R1</strain>
        <tissue evidence="10">Leaf</tissue>
    </source>
</reference>
<dbReference type="EMBL" id="CP144753">
    <property type="protein sequence ID" value="WVZ93180.1"/>
    <property type="molecule type" value="Genomic_DNA"/>
</dbReference>
<feature type="domain" description="DDE Tnp4" evidence="9">
    <location>
        <begin position="85"/>
        <end position="175"/>
    </location>
</feature>
<dbReference type="GO" id="GO:0005634">
    <property type="term" value="C:nucleus"/>
    <property type="evidence" value="ECO:0007669"/>
    <property type="project" value="UniProtKB-SubCell"/>
</dbReference>
<proteinExistence type="inferred from homology"/>
<evidence type="ECO:0000313" key="10">
    <source>
        <dbReference type="EMBL" id="WVZ93180.1"/>
    </source>
</evidence>
<keyword evidence="4" id="KW-0540">Nuclease</keyword>
<name>A0AAQ3UJ61_PASNO</name>